<protein>
    <recommendedName>
        <fullName evidence="4 5">Pyridoxine 5'-phosphate synthase</fullName>
        <shortName evidence="4">PNP synthase</shortName>
        <ecNumber evidence="4 5">2.6.99.2</ecNumber>
    </recommendedName>
</protein>
<dbReference type="CDD" id="cd00003">
    <property type="entry name" value="PNPsynthase"/>
    <property type="match status" value="1"/>
</dbReference>
<evidence type="ECO:0000256" key="3">
    <source>
        <dbReference type="ARBA" id="ARBA00023096"/>
    </source>
</evidence>
<dbReference type="UniPathway" id="UPA00244">
    <property type="reaction ID" value="UER00313"/>
</dbReference>
<dbReference type="InterPro" id="IPR013785">
    <property type="entry name" value="Aldolase_TIM"/>
</dbReference>
<dbReference type="NCBIfam" id="NF003625">
    <property type="entry name" value="PRK05265.1-3"/>
    <property type="match status" value="1"/>
</dbReference>
<dbReference type="Proteomes" id="UP000279422">
    <property type="component" value="Unassembled WGS sequence"/>
</dbReference>
<dbReference type="Pfam" id="PF03740">
    <property type="entry name" value="PdxJ"/>
    <property type="match status" value="1"/>
</dbReference>
<dbReference type="HAMAP" id="MF_00279">
    <property type="entry name" value="PdxJ"/>
    <property type="match status" value="1"/>
</dbReference>
<evidence type="ECO:0000256" key="1">
    <source>
        <dbReference type="ARBA" id="ARBA00022490"/>
    </source>
</evidence>
<dbReference type="NCBIfam" id="NF003627">
    <property type="entry name" value="PRK05265.1-5"/>
    <property type="match status" value="1"/>
</dbReference>
<feature type="binding site" evidence="4">
    <location>
        <position position="100"/>
    </location>
    <ligand>
        <name>1-deoxy-D-xylulose 5-phosphate</name>
        <dbReference type="ChEBI" id="CHEBI:57792"/>
    </ligand>
</feature>
<dbReference type="InterPro" id="IPR036130">
    <property type="entry name" value="Pyridoxine-5'_phos_synth"/>
</dbReference>
<evidence type="ECO:0000256" key="4">
    <source>
        <dbReference type="HAMAP-Rule" id="MF_00279"/>
    </source>
</evidence>
<organism evidence="6 7">
    <name type="scientific">Aerophobetes bacterium</name>
    <dbReference type="NCBI Taxonomy" id="2030807"/>
    <lineage>
        <taxon>Bacteria</taxon>
        <taxon>Candidatus Aerophobota</taxon>
    </lineage>
</organism>
<gene>
    <name evidence="4" type="primary">pdxJ</name>
    <name evidence="6" type="ORF">DRJ00_05710</name>
</gene>
<feature type="active site" description="Proton acceptor" evidence="4">
    <location>
        <position position="43"/>
    </location>
</feature>
<comment type="similarity">
    <text evidence="4">Belongs to the PNP synthase family.</text>
</comment>
<accession>A0A497E436</accession>
<dbReference type="GO" id="GO:0033856">
    <property type="term" value="F:pyridoxine 5'-phosphate synthase activity"/>
    <property type="evidence" value="ECO:0007669"/>
    <property type="project" value="UniProtKB-UniRule"/>
</dbReference>
<feature type="site" description="Transition state stabilizer" evidence="4">
    <location>
        <position position="151"/>
    </location>
</feature>
<dbReference type="AlphaFoldDB" id="A0A497E436"/>
<dbReference type="EMBL" id="QMPZ01000079">
    <property type="protein sequence ID" value="RLE08795.1"/>
    <property type="molecule type" value="Genomic_DNA"/>
</dbReference>
<feature type="binding site" evidence="4">
    <location>
        <position position="7"/>
    </location>
    <ligand>
        <name>3-amino-2-oxopropyl phosphate</name>
        <dbReference type="ChEBI" id="CHEBI:57279"/>
    </ligand>
</feature>
<feature type="binding site" evidence="4">
    <location>
        <position position="192"/>
    </location>
    <ligand>
        <name>3-amino-2-oxopropyl phosphate</name>
        <dbReference type="ChEBI" id="CHEBI:57279"/>
    </ligand>
</feature>
<evidence type="ECO:0000256" key="5">
    <source>
        <dbReference type="NCBIfam" id="TIGR00559"/>
    </source>
</evidence>
<evidence type="ECO:0000313" key="6">
    <source>
        <dbReference type="EMBL" id="RLE08795.1"/>
    </source>
</evidence>
<comment type="subunit">
    <text evidence="4">Homooctamer; tetramer of dimers.</text>
</comment>
<feature type="active site" description="Proton acceptor" evidence="4">
    <location>
        <position position="70"/>
    </location>
</feature>
<proteinExistence type="inferred from homology"/>
<comment type="function">
    <text evidence="4">Catalyzes the complicated ring closure reaction between the two acyclic compounds 1-deoxy-D-xylulose-5-phosphate (DXP) and 3-amino-2-oxopropyl phosphate (1-amino-acetone-3-phosphate or AAP) to form pyridoxine 5'-phosphate (PNP) and inorganic phosphate.</text>
</comment>
<sequence length="238" mass="26060">MPSLSVNVDHIATLREARKAKEPDPVAAAILAELGGAKGITVHLREDRRHIQERDLKILRSTIKTKLDLEMGMNEEILKIALTIKPDLATLVPERSGEITTEGGLDLSKDNSRLKEVMSLLREAKIPVSLFINPTPDSVKKAHKLGADFVELNTGIYAESNEPLKIATELERLAGAAALAKKLGLGVNAGHGLNYQNVEKICLIKEIDELSIGHSIISRACLVGMEQAVREMVRLIER</sequence>
<feature type="binding site" evidence="4">
    <location>
        <begin position="213"/>
        <end position="214"/>
    </location>
    <ligand>
        <name>3-amino-2-oxopropyl phosphate</name>
        <dbReference type="ChEBI" id="CHEBI:57279"/>
    </ligand>
</feature>
<dbReference type="Gene3D" id="3.20.20.70">
    <property type="entry name" value="Aldolase class I"/>
    <property type="match status" value="1"/>
</dbReference>
<dbReference type="PANTHER" id="PTHR30456">
    <property type="entry name" value="PYRIDOXINE 5'-PHOSPHATE SYNTHASE"/>
    <property type="match status" value="1"/>
</dbReference>
<feature type="binding site" evidence="4">
    <location>
        <begin position="9"/>
        <end position="10"/>
    </location>
    <ligand>
        <name>1-deoxy-D-xylulose 5-phosphate</name>
        <dbReference type="ChEBI" id="CHEBI:57792"/>
    </ligand>
</feature>
<feature type="binding site" evidence="4">
    <location>
        <position position="45"/>
    </location>
    <ligand>
        <name>1-deoxy-D-xylulose 5-phosphate</name>
        <dbReference type="ChEBI" id="CHEBI:57792"/>
    </ligand>
</feature>
<feature type="active site" description="Proton donor" evidence="4">
    <location>
        <position position="191"/>
    </location>
</feature>
<dbReference type="EC" id="2.6.99.2" evidence="4 5"/>
<reference evidence="6 7" key="1">
    <citation type="submission" date="2018-06" db="EMBL/GenBank/DDBJ databases">
        <title>Extensive metabolic versatility and redundancy in microbially diverse, dynamic hydrothermal sediments.</title>
        <authorList>
            <person name="Dombrowski N."/>
            <person name="Teske A."/>
            <person name="Baker B.J."/>
        </authorList>
    </citation>
    <scope>NUCLEOTIDE SEQUENCE [LARGE SCALE GENOMIC DNA]</scope>
    <source>
        <strain evidence="6">B47_G16</strain>
    </source>
</reference>
<comment type="caution">
    <text evidence="6">The sequence shown here is derived from an EMBL/GenBank/DDBJ whole genome shotgun (WGS) entry which is preliminary data.</text>
</comment>
<keyword evidence="3 4" id="KW-0664">Pyridoxine biosynthesis</keyword>
<comment type="subcellular location">
    <subcellularLocation>
        <location evidence="4">Cytoplasm</location>
    </subcellularLocation>
</comment>
<dbReference type="GO" id="GO:0005829">
    <property type="term" value="C:cytosol"/>
    <property type="evidence" value="ECO:0007669"/>
    <property type="project" value="TreeGrafter"/>
</dbReference>
<dbReference type="GO" id="GO:0008615">
    <property type="term" value="P:pyridoxine biosynthetic process"/>
    <property type="evidence" value="ECO:0007669"/>
    <property type="project" value="UniProtKB-UniRule"/>
</dbReference>
<dbReference type="PANTHER" id="PTHR30456:SF0">
    <property type="entry name" value="PYRIDOXINE 5'-PHOSPHATE SYNTHASE"/>
    <property type="match status" value="1"/>
</dbReference>
<name>A0A497E436_UNCAE</name>
<comment type="catalytic activity">
    <reaction evidence="4">
        <text>3-amino-2-oxopropyl phosphate + 1-deoxy-D-xylulose 5-phosphate = pyridoxine 5'-phosphate + phosphate + 2 H2O + H(+)</text>
        <dbReference type="Rhea" id="RHEA:15265"/>
        <dbReference type="ChEBI" id="CHEBI:15377"/>
        <dbReference type="ChEBI" id="CHEBI:15378"/>
        <dbReference type="ChEBI" id="CHEBI:43474"/>
        <dbReference type="ChEBI" id="CHEBI:57279"/>
        <dbReference type="ChEBI" id="CHEBI:57792"/>
        <dbReference type="ChEBI" id="CHEBI:58589"/>
        <dbReference type="EC" id="2.6.99.2"/>
    </reaction>
</comment>
<evidence type="ECO:0000256" key="2">
    <source>
        <dbReference type="ARBA" id="ARBA00022679"/>
    </source>
</evidence>
<dbReference type="SUPFAM" id="SSF63892">
    <property type="entry name" value="Pyridoxine 5'-phosphate synthase"/>
    <property type="match status" value="1"/>
</dbReference>
<keyword evidence="2 4" id="KW-0808">Transferase</keyword>
<dbReference type="InterPro" id="IPR004569">
    <property type="entry name" value="PyrdxlP_synth_PdxJ"/>
</dbReference>
<dbReference type="NCBIfam" id="TIGR00559">
    <property type="entry name" value="pdxJ"/>
    <property type="match status" value="1"/>
</dbReference>
<keyword evidence="1 4" id="KW-0963">Cytoplasm</keyword>
<feature type="binding site" evidence="4">
    <location>
        <position position="50"/>
    </location>
    <ligand>
        <name>1-deoxy-D-xylulose 5-phosphate</name>
        <dbReference type="ChEBI" id="CHEBI:57792"/>
    </ligand>
</feature>
<evidence type="ECO:0000313" key="7">
    <source>
        <dbReference type="Proteomes" id="UP000279422"/>
    </source>
</evidence>
<feature type="binding site" evidence="4">
    <location>
        <position position="18"/>
    </location>
    <ligand>
        <name>3-amino-2-oxopropyl phosphate</name>
        <dbReference type="ChEBI" id="CHEBI:57279"/>
    </ligand>
</feature>
<comment type="pathway">
    <text evidence="4">Cofactor biosynthesis; pyridoxine 5'-phosphate biosynthesis; pyridoxine 5'-phosphate from D-erythrose 4-phosphate: step 5/5.</text>
</comment>